<feature type="domain" description="SAM" evidence="5">
    <location>
        <begin position="9"/>
        <end position="68"/>
    </location>
</feature>
<dbReference type="PROSITE" id="PS50105">
    <property type="entry name" value="SAM_DOMAIN"/>
    <property type="match status" value="1"/>
</dbReference>
<evidence type="ECO:0000313" key="6">
    <source>
        <dbReference type="Ensembl" id="ENSSTUP00000055705.1"/>
    </source>
</evidence>
<evidence type="ECO:0000256" key="2">
    <source>
        <dbReference type="ARBA" id="ARBA00022490"/>
    </source>
</evidence>
<dbReference type="InParanoid" id="A0A674A9E1"/>
<comment type="subunit">
    <text evidence="3">Interacts promiscuously (via SAM domain) with EPHA5, EPHA6, EPHA7, EPHA8, EPHB1, EPHB2, EPHB3 and EPHB4 (via SAM domain) (in vitro).</text>
</comment>
<dbReference type="FunFam" id="1.10.150.50:FF:000055">
    <property type="entry name" value="Sterile alpha motif domain containing 5"/>
    <property type="match status" value="1"/>
</dbReference>
<keyword evidence="2" id="KW-0963">Cytoplasm</keyword>
<keyword evidence="7" id="KW-1185">Reference proteome</keyword>
<dbReference type="SUPFAM" id="SSF47769">
    <property type="entry name" value="SAM/Pointed domain"/>
    <property type="match status" value="1"/>
</dbReference>
<gene>
    <name evidence="6" type="primary">SAMD5</name>
</gene>
<dbReference type="AlphaFoldDB" id="A0A674A9E1"/>
<dbReference type="OMA" id="LEFLMNW"/>
<reference evidence="6" key="1">
    <citation type="submission" date="2025-08" db="UniProtKB">
        <authorList>
            <consortium name="Ensembl"/>
        </authorList>
    </citation>
    <scope>IDENTIFICATION</scope>
</reference>
<dbReference type="GeneTree" id="ENSGT00510000048701"/>
<sequence>MTTRGPSIVFEWLKTLQLSQYVECFVDNGYDDLEVCKQIGDPDLDAIGVYIPHHRRRINNAVQRLKDEDEEAAGLYFTLEPMPTTPPNSHLLEHYESKLWGSKSWTEPDSDWVGRNGAYLCARRNLMLGNRRELVIYPKLKLKIMIRDKVIRDGINLAGPPYSNKVYKSHKGFWCALSTWPQSHTKDYYTYDQKYVDTCGSNISFQNHEFVPPFLL</sequence>
<protein>
    <recommendedName>
        <fullName evidence="4">Sterile alpha motif domain-containing protein 5</fullName>
    </recommendedName>
</protein>
<dbReference type="SMART" id="SM00454">
    <property type="entry name" value="SAM"/>
    <property type="match status" value="1"/>
</dbReference>
<evidence type="ECO:0000256" key="4">
    <source>
        <dbReference type="ARBA" id="ARBA00073398"/>
    </source>
</evidence>
<dbReference type="GO" id="GO:0005737">
    <property type="term" value="C:cytoplasm"/>
    <property type="evidence" value="ECO:0007669"/>
    <property type="project" value="UniProtKB-SubCell"/>
</dbReference>
<dbReference type="InterPro" id="IPR051725">
    <property type="entry name" value="SAM-SH3_domain_protein"/>
</dbReference>
<dbReference type="InterPro" id="IPR013761">
    <property type="entry name" value="SAM/pointed_sf"/>
</dbReference>
<dbReference type="Ensembl" id="ENSSTUT00000058274.1">
    <property type="protein sequence ID" value="ENSSTUP00000055705.1"/>
    <property type="gene ID" value="ENSSTUG00000023642.1"/>
</dbReference>
<evidence type="ECO:0000259" key="5">
    <source>
        <dbReference type="PROSITE" id="PS50105"/>
    </source>
</evidence>
<evidence type="ECO:0000313" key="7">
    <source>
        <dbReference type="Proteomes" id="UP000472277"/>
    </source>
</evidence>
<dbReference type="InterPro" id="IPR001660">
    <property type="entry name" value="SAM"/>
</dbReference>
<evidence type="ECO:0000256" key="3">
    <source>
        <dbReference type="ARBA" id="ARBA00065890"/>
    </source>
</evidence>
<dbReference type="CDD" id="cd09527">
    <property type="entry name" value="SAM_Samd5"/>
    <property type="match status" value="1"/>
</dbReference>
<name>A0A674A9E1_SALTR</name>
<dbReference type="PANTHER" id="PTHR12301:SF8">
    <property type="entry name" value="STERILE ALPHA MOTIF DOMAIN-CONTAINING PROTEIN 5"/>
    <property type="match status" value="1"/>
</dbReference>
<dbReference type="Pfam" id="PF00536">
    <property type="entry name" value="SAM_1"/>
    <property type="match status" value="1"/>
</dbReference>
<accession>A0A674A9E1</accession>
<evidence type="ECO:0000256" key="1">
    <source>
        <dbReference type="ARBA" id="ARBA00004496"/>
    </source>
</evidence>
<dbReference type="Proteomes" id="UP000472277">
    <property type="component" value="Chromosome 35"/>
</dbReference>
<proteinExistence type="predicted"/>
<comment type="subcellular location">
    <subcellularLocation>
        <location evidence="1">Cytoplasm</location>
    </subcellularLocation>
</comment>
<reference evidence="6" key="2">
    <citation type="submission" date="2025-09" db="UniProtKB">
        <authorList>
            <consortium name="Ensembl"/>
        </authorList>
    </citation>
    <scope>IDENTIFICATION</scope>
</reference>
<organism evidence="6 7">
    <name type="scientific">Salmo trutta</name>
    <name type="common">Brown trout</name>
    <dbReference type="NCBI Taxonomy" id="8032"/>
    <lineage>
        <taxon>Eukaryota</taxon>
        <taxon>Metazoa</taxon>
        <taxon>Chordata</taxon>
        <taxon>Craniata</taxon>
        <taxon>Vertebrata</taxon>
        <taxon>Euteleostomi</taxon>
        <taxon>Actinopterygii</taxon>
        <taxon>Neopterygii</taxon>
        <taxon>Teleostei</taxon>
        <taxon>Protacanthopterygii</taxon>
        <taxon>Salmoniformes</taxon>
        <taxon>Salmonidae</taxon>
        <taxon>Salmoninae</taxon>
        <taxon>Salmo</taxon>
    </lineage>
</organism>
<dbReference type="Gene3D" id="1.10.150.50">
    <property type="entry name" value="Transcription Factor, Ets-1"/>
    <property type="match status" value="1"/>
</dbReference>
<dbReference type="PANTHER" id="PTHR12301">
    <property type="entry name" value="SAM-DOMAIN, SH3 AND NUCLEAR LOCALIZATION SIGNALS PROTEIN RELATED"/>
    <property type="match status" value="1"/>
</dbReference>